<protein>
    <recommendedName>
        <fullName evidence="10">C2H2-type domain-containing protein</fullName>
    </recommendedName>
</protein>
<keyword evidence="5" id="KW-0862">Zinc</keyword>
<gene>
    <name evidence="8" type="ORF">LTR25_005209</name>
</gene>
<keyword evidence="6" id="KW-0539">Nucleus</keyword>
<comment type="subcellular location">
    <subcellularLocation>
        <location evidence="1">Nucleus</location>
    </subcellularLocation>
</comment>
<dbReference type="GO" id="GO:0000981">
    <property type="term" value="F:DNA-binding transcription factor activity, RNA polymerase II-specific"/>
    <property type="evidence" value="ECO:0007669"/>
    <property type="project" value="InterPro"/>
</dbReference>
<organism evidence="8 9">
    <name type="scientific">Vermiconidia calcicola</name>
    <dbReference type="NCBI Taxonomy" id="1690605"/>
    <lineage>
        <taxon>Eukaryota</taxon>
        <taxon>Fungi</taxon>
        <taxon>Dikarya</taxon>
        <taxon>Ascomycota</taxon>
        <taxon>Pezizomycotina</taxon>
        <taxon>Dothideomycetes</taxon>
        <taxon>Dothideomycetidae</taxon>
        <taxon>Mycosphaerellales</taxon>
        <taxon>Extremaceae</taxon>
        <taxon>Vermiconidia</taxon>
    </lineage>
</organism>
<reference evidence="8 9" key="1">
    <citation type="submission" date="2023-06" db="EMBL/GenBank/DDBJ databases">
        <title>Black Yeasts Isolated from many extreme environments.</title>
        <authorList>
            <person name="Coleine C."/>
            <person name="Stajich J.E."/>
            <person name="Selbmann L."/>
        </authorList>
    </citation>
    <scope>NUCLEOTIDE SEQUENCE [LARGE SCALE GENOMIC DNA]</scope>
    <source>
        <strain evidence="8 9">CCFEE 5887</strain>
    </source>
</reference>
<keyword evidence="2" id="KW-0479">Metal-binding</keyword>
<feature type="compositionally biased region" description="Polar residues" evidence="7">
    <location>
        <begin position="131"/>
        <end position="143"/>
    </location>
</feature>
<feature type="region of interest" description="Disordered" evidence="7">
    <location>
        <begin position="40"/>
        <end position="79"/>
    </location>
</feature>
<evidence type="ECO:0000256" key="3">
    <source>
        <dbReference type="ARBA" id="ARBA00022737"/>
    </source>
</evidence>
<dbReference type="GO" id="GO:0000785">
    <property type="term" value="C:chromatin"/>
    <property type="evidence" value="ECO:0007669"/>
    <property type="project" value="TreeGrafter"/>
</dbReference>
<evidence type="ECO:0000256" key="2">
    <source>
        <dbReference type="ARBA" id="ARBA00022723"/>
    </source>
</evidence>
<keyword evidence="3" id="KW-0677">Repeat</keyword>
<dbReference type="AlphaFoldDB" id="A0AAV9Q5R6"/>
<dbReference type="InterPro" id="IPR051059">
    <property type="entry name" value="VerF-like"/>
</dbReference>
<evidence type="ECO:0000256" key="6">
    <source>
        <dbReference type="ARBA" id="ARBA00023242"/>
    </source>
</evidence>
<dbReference type="GO" id="GO:0008270">
    <property type="term" value="F:zinc ion binding"/>
    <property type="evidence" value="ECO:0007669"/>
    <property type="project" value="UniProtKB-KW"/>
</dbReference>
<evidence type="ECO:0000256" key="4">
    <source>
        <dbReference type="ARBA" id="ARBA00022771"/>
    </source>
</evidence>
<accession>A0AAV9Q5R6</accession>
<evidence type="ECO:0008006" key="10">
    <source>
        <dbReference type="Google" id="ProtNLM"/>
    </source>
</evidence>
<comment type="caution">
    <text evidence="8">The sequence shown here is derived from an EMBL/GenBank/DDBJ whole genome shotgun (WGS) entry which is preliminary data.</text>
</comment>
<dbReference type="Proteomes" id="UP001345827">
    <property type="component" value="Unassembled WGS sequence"/>
</dbReference>
<sequence>MEHLKRHLVTHQGVKPYECSICGKRYSRREHDDREIRTFCDDRESGDEDMGVADEGTRLQVSTESNERSTKEPVSQQNRHGIFSYVDATYLGSPVLVTPGSTSGPDLSRGSDPARAGAEQGGHRRAVEPISTPQILPECSSSEHVPPDEEGNGGRHKQLPSWYSDFNMLDGDAAHAFDLGLGVEGLDLTWLDSCYSPFADLDSAFEARYTGDLGIDHEQGITAETGDSDMAQEGTISTDAMPEGICLVQLDPWAAHRGSILEQLRTTGKLTADQISWLSCANMKLFLGSFFRYLHRHTPFIHCPTWNISTARTHLVLSMMLVGAMYAGDLKVNGPKVRELRDLAEQFAWRIDEVTRLSVVFPKCPDI</sequence>
<dbReference type="PANTHER" id="PTHR40626:SF11">
    <property type="entry name" value="ZINC FINGER PROTEIN YPR022C"/>
    <property type="match status" value="1"/>
</dbReference>
<dbReference type="Gene3D" id="3.30.160.60">
    <property type="entry name" value="Classic Zinc Finger"/>
    <property type="match status" value="1"/>
</dbReference>
<dbReference type="GO" id="GO:0000978">
    <property type="term" value="F:RNA polymerase II cis-regulatory region sequence-specific DNA binding"/>
    <property type="evidence" value="ECO:0007669"/>
    <property type="project" value="InterPro"/>
</dbReference>
<evidence type="ECO:0000256" key="5">
    <source>
        <dbReference type="ARBA" id="ARBA00022833"/>
    </source>
</evidence>
<name>A0AAV9Q5R6_9PEZI</name>
<dbReference type="InterPro" id="IPR036236">
    <property type="entry name" value="Znf_C2H2_sf"/>
</dbReference>
<proteinExistence type="predicted"/>
<evidence type="ECO:0000313" key="8">
    <source>
        <dbReference type="EMBL" id="KAK5536535.1"/>
    </source>
</evidence>
<dbReference type="PANTHER" id="PTHR40626">
    <property type="entry name" value="MIP31509P"/>
    <property type="match status" value="1"/>
</dbReference>
<evidence type="ECO:0000256" key="1">
    <source>
        <dbReference type="ARBA" id="ARBA00004123"/>
    </source>
</evidence>
<evidence type="ECO:0000256" key="7">
    <source>
        <dbReference type="SAM" id="MobiDB-lite"/>
    </source>
</evidence>
<keyword evidence="9" id="KW-1185">Reference proteome</keyword>
<dbReference type="EMBL" id="JAXLQG010000008">
    <property type="protein sequence ID" value="KAK5536535.1"/>
    <property type="molecule type" value="Genomic_DNA"/>
</dbReference>
<dbReference type="SUPFAM" id="SSF57667">
    <property type="entry name" value="beta-beta-alpha zinc fingers"/>
    <property type="match status" value="1"/>
</dbReference>
<dbReference type="GO" id="GO:0005634">
    <property type="term" value="C:nucleus"/>
    <property type="evidence" value="ECO:0007669"/>
    <property type="project" value="UniProtKB-SubCell"/>
</dbReference>
<feature type="region of interest" description="Disordered" evidence="7">
    <location>
        <begin position="96"/>
        <end position="158"/>
    </location>
</feature>
<keyword evidence="4" id="KW-0863">Zinc-finger</keyword>
<evidence type="ECO:0000313" key="9">
    <source>
        <dbReference type="Proteomes" id="UP001345827"/>
    </source>
</evidence>